<dbReference type="InterPro" id="IPR003616">
    <property type="entry name" value="Post-SET_dom"/>
</dbReference>
<dbReference type="SMART" id="SM00508">
    <property type="entry name" value="PostSET"/>
    <property type="match status" value="1"/>
</dbReference>
<dbReference type="SMART" id="SM00466">
    <property type="entry name" value="SRA"/>
    <property type="match status" value="1"/>
</dbReference>
<evidence type="ECO:0000256" key="7">
    <source>
        <dbReference type="ARBA" id="ARBA00023242"/>
    </source>
</evidence>
<reference evidence="15 16" key="1">
    <citation type="journal article" date="2023" name="G3 (Bethesda)">
        <title>A haplotype-resolved chromosome-scale genome for Quercus rubra L. provides insights into the genetics of adaptive traits for red oak species.</title>
        <authorList>
            <person name="Kapoor B."/>
            <person name="Jenkins J."/>
            <person name="Schmutz J."/>
            <person name="Zhebentyayeva T."/>
            <person name="Kuelheim C."/>
            <person name="Coggeshall M."/>
            <person name="Heim C."/>
            <person name="Lasky J.R."/>
            <person name="Leites L."/>
            <person name="Islam-Faridi N."/>
            <person name="Romero-Severson J."/>
            <person name="DeLeo V.L."/>
            <person name="Lucas S.M."/>
            <person name="Lazic D."/>
            <person name="Gailing O."/>
            <person name="Carlson J."/>
            <person name="Staton M."/>
        </authorList>
    </citation>
    <scope>NUCLEOTIDE SEQUENCE [LARGE SCALE GENOMIC DNA]</scope>
    <source>
        <strain evidence="15">Pseudo-F2</strain>
    </source>
</reference>
<dbReference type="Pfam" id="PF05033">
    <property type="entry name" value="Pre-SET"/>
    <property type="match status" value="1"/>
</dbReference>
<dbReference type="InterPro" id="IPR007728">
    <property type="entry name" value="Pre-SET_dom"/>
</dbReference>
<feature type="domain" description="Pre-SET" evidence="12">
    <location>
        <begin position="442"/>
        <end position="504"/>
    </location>
</feature>
<dbReference type="InterPro" id="IPR025794">
    <property type="entry name" value="H3-K9-MeTrfase_plant"/>
</dbReference>
<feature type="domain" description="YDG" evidence="14">
    <location>
        <begin position="195"/>
        <end position="364"/>
    </location>
</feature>
<keyword evidence="16" id="KW-1185">Reference proteome</keyword>
<proteinExistence type="predicted"/>
<evidence type="ECO:0000313" key="15">
    <source>
        <dbReference type="EMBL" id="KAK4558292.1"/>
    </source>
</evidence>
<keyword evidence="5" id="KW-0949">S-adenosyl-L-methionine</keyword>
<organism evidence="15 16">
    <name type="scientific">Quercus rubra</name>
    <name type="common">Northern red oak</name>
    <name type="synonym">Quercus borealis</name>
    <dbReference type="NCBI Taxonomy" id="3512"/>
    <lineage>
        <taxon>Eukaryota</taxon>
        <taxon>Viridiplantae</taxon>
        <taxon>Streptophyta</taxon>
        <taxon>Embryophyta</taxon>
        <taxon>Tracheophyta</taxon>
        <taxon>Spermatophyta</taxon>
        <taxon>Magnoliopsida</taxon>
        <taxon>eudicotyledons</taxon>
        <taxon>Gunneridae</taxon>
        <taxon>Pentapetalae</taxon>
        <taxon>rosids</taxon>
        <taxon>fabids</taxon>
        <taxon>Fagales</taxon>
        <taxon>Fagaceae</taxon>
        <taxon>Quercus</taxon>
    </lineage>
</organism>
<protein>
    <submittedName>
        <fullName evidence="15">Uncharacterized protein</fullName>
    </submittedName>
</protein>
<gene>
    <name evidence="15" type="ORF">RGQ29_007868</name>
</gene>
<dbReference type="PANTHER" id="PTHR45660">
    <property type="entry name" value="HISTONE-LYSINE N-METHYLTRANSFERASE SETMAR"/>
    <property type="match status" value="1"/>
</dbReference>
<dbReference type="GO" id="GO:0042054">
    <property type="term" value="F:histone methyltransferase activity"/>
    <property type="evidence" value="ECO:0007669"/>
    <property type="project" value="InterPro"/>
</dbReference>
<dbReference type="GO" id="GO:0005634">
    <property type="term" value="C:nucleus"/>
    <property type="evidence" value="ECO:0007669"/>
    <property type="project" value="UniProtKB-SubCell"/>
</dbReference>
<dbReference type="InterPro" id="IPR015947">
    <property type="entry name" value="PUA-like_sf"/>
</dbReference>
<evidence type="ECO:0000259" key="13">
    <source>
        <dbReference type="PROSITE" id="PS50868"/>
    </source>
</evidence>
<dbReference type="PROSITE" id="PS51575">
    <property type="entry name" value="SAM_MT43_SUVAR39_2"/>
    <property type="match status" value="1"/>
</dbReference>
<dbReference type="GO" id="GO:0032259">
    <property type="term" value="P:methylation"/>
    <property type="evidence" value="ECO:0007669"/>
    <property type="project" value="UniProtKB-KW"/>
</dbReference>
<evidence type="ECO:0000313" key="16">
    <source>
        <dbReference type="Proteomes" id="UP001324115"/>
    </source>
</evidence>
<evidence type="ECO:0000256" key="9">
    <source>
        <dbReference type="PROSITE-ProRule" id="PRU00358"/>
    </source>
</evidence>
<dbReference type="PROSITE" id="PS50867">
    <property type="entry name" value="PRE_SET"/>
    <property type="match status" value="1"/>
</dbReference>
<accession>A0AAN7DYK9</accession>
<dbReference type="Gene3D" id="2.170.270.10">
    <property type="entry name" value="SET domain"/>
    <property type="match status" value="1"/>
</dbReference>
<evidence type="ECO:0000256" key="1">
    <source>
        <dbReference type="ARBA" id="ARBA00004584"/>
    </source>
</evidence>
<keyword evidence="6" id="KW-0156">Chromatin regulator</keyword>
<dbReference type="GO" id="GO:0003690">
    <property type="term" value="F:double-stranded DNA binding"/>
    <property type="evidence" value="ECO:0007669"/>
    <property type="project" value="TreeGrafter"/>
</dbReference>
<dbReference type="SUPFAM" id="SSF88697">
    <property type="entry name" value="PUA domain-like"/>
    <property type="match status" value="1"/>
</dbReference>
<evidence type="ECO:0000256" key="6">
    <source>
        <dbReference type="ARBA" id="ARBA00022853"/>
    </source>
</evidence>
<dbReference type="PROSITE" id="PS51015">
    <property type="entry name" value="YDG"/>
    <property type="match status" value="1"/>
</dbReference>
<dbReference type="GO" id="GO:0008270">
    <property type="term" value="F:zinc ion binding"/>
    <property type="evidence" value="ECO:0007669"/>
    <property type="project" value="InterPro"/>
</dbReference>
<keyword evidence="4" id="KW-0808">Transferase</keyword>
<comment type="caution">
    <text evidence="15">The sequence shown here is derived from an EMBL/GenBank/DDBJ whole genome shotgun (WGS) entry which is preliminary data.</text>
</comment>
<dbReference type="GO" id="GO:0000775">
    <property type="term" value="C:chromosome, centromeric region"/>
    <property type="evidence" value="ECO:0007669"/>
    <property type="project" value="UniProtKB-SubCell"/>
</dbReference>
<keyword evidence="3" id="KW-0489">Methyltransferase</keyword>
<dbReference type="InterPro" id="IPR051357">
    <property type="entry name" value="H3K9_HMTase_SUVAR3-9"/>
</dbReference>
<dbReference type="PROSITE" id="PS50868">
    <property type="entry name" value="POST_SET"/>
    <property type="match status" value="1"/>
</dbReference>
<dbReference type="InterPro" id="IPR036987">
    <property type="entry name" value="SRA-YDG_sf"/>
</dbReference>
<keyword evidence="8" id="KW-0137">Centromere</keyword>
<evidence type="ECO:0000259" key="11">
    <source>
        <dbReference type="PROSITE" id="PS50280"/>
    </source>
</evidence>
<comment type="subcellular location">
    <subcellularLocation>
        <location evidence="1">Chromosome</location>
        <location evidence="1">Centromere</location>
    </subcellularLocation>
    <subcellularLocation>
        <location evidence="9">Nucleus</location>
    </subcellularLocation>
</comment>
<evidence type="ECO:0000259" key="12">
    <source>
        <dbReference type="PROSITE" id="PS50867"/>
    </source>
</evidence>
<dbReference type="SMART" id="SM00468">
    <property type="entry name" value="PreSET"/>
    <property type="match status" value="1"/>
</dbReference>
<dbReference type="SUPFAM" id="SSF82199">
    <property type="entry name" value="SET domain"/>
    <property type="match status" value="1"/>
</dbReference>
<keyword evidence="7 9" id="KW-0539">Nucleus</keyword>
<evidence type="ECO:0000256" key="3">
    <source>
        <dbReference type="ARBA" id="ARBA00022603"/>
    </source>
</evidence>
<dbReference type="Pfam" id="PF02182">
    <property type="entry name" value="SAD_SRA"/>
    <property type="match status" value="1"/>
</dbReference>
<dbReference type="InterPro" id="IPR003105">
    <property type="entry name" value="SRA_YDG"/>
</dbReference>
<evidence type="ECO:0000256" key="4">
    <source>
        <dbReference type="ARBA" id="ARBA00022679"/>
    </source>
</evidence>
<dbReference type="Gene3D" id="2.30.280.10">
    <property type="entry name" value="SRA-YDG"/>
    <property type="match status" value="1"/>
</dbReference>
<dbReference type="PANTHER" id="PTHR45660:SF94">
    <property type="entry name" value="HISTONE-LYSINE N-METHYLTRANSFERASE, H3 LYSINE-9 SPECIFIC SUVH4"/>
    <property type="match status" value="1"/>
</dbReference>
<keyword evidence="2" id="KW-0158">Chromosome</keyword>
<dbReference type="PROSITE" id="PS50280">
    <property type="entry name" value="SET"/>
    <property type="match status" value="1"/>
</dbReference>
<evidence type="ECO:0000256" key="5">
    <source>
        <dbReference type="ARBA" id="ARBA00022691"/>
    </source>
</evidence>
<dbReference type="Pfam" id="PF00856">
    <property type="entry name" value="SET"/>
    <property type="match status" value="1"/>
</dbReference>
<dbReference type="Proteomes" id="UP001324115">
    <property type="component" value="Unassembled WGS sequence"/>
</dbReference>
<feature type="compositionally biased region" description="Basic and acidic residues" evidence="10">
    <location>
        <begin position="75"/>
        <end position="86"/>
    </location>
</feature>
<feature type="domain" description="SET" evidence="11">
    <location>
        <begin position="507"/>
        <end position="657"/>
    </location>
</feature>
<feature type="domain" description="Post-SET" evidence="13">
    <location>
        <begin position="671"/>
        <end position="687"/>
    </location>
</feature>
<evidence type="ECO:0000256" key="10">
    <source>
        <dbReference type="SAM" id="MobiDB-lite"/>
    </source>
</evidence>
<name>A0AAN7DYK9_QUERU</name>
<dbReference type="AlphaFoldDB" id="A0AAN7DYK9"/>
<dbReference type="SMART" id="SM00317">
    <property type="entry name" value="SET"/>
    <property type="match status" value="1"/>
</dbReference>
<evidence type="ECO:0000256" key="2">
    <source>
        <dbReference type="ARBA" id="ARBA00022454"/>
    </source>
</evidence>
<dbReference type="EMBL" id="JAXUIC010000012">
    <property type="protein sequence ID" value="KAK4558292.1"/>
    <property type="molecule type" value="Genomic_DNA"/>
</dbReference>
<dbReference type="InterPro" id="IPR001214">
    <property type="entry name" value="SET_dom"/>
</dbReference>
<dbReference type="InterPro" id="IPR046341">
    <property type="entry name" value="SET_dom_sf"/>
</dbReference>
<evidence type="ECO:0000259" key="14">
    <source>
        <dbReference type="PROSITE" id="PS51015"/>
    </source>
</evidence>
<evidence type="ECO:0000256" key="8">
    <source>
        <dbReference type="ARBA" id="ARBA00023328"/>
    </source>
</evidence>
<feature type="region of interest" description="Disordered" evidence="10">
    <location>
        <begin position="44"/>
        <end position="86"/>
    </location>
</feature>
<sequence>MAILKELGDDLLACNQNKVLADDRKNIAQCIKKIEPKTPLRRSLRLQNMQGRVSPRLQEKSDEQKTSCGSKRKRLSDDLKDQVSKKETEVLPVEDIGCRSDLETGCNNGDARVVSDSMRVTMTLRDFDTLYLRFVQEEEKRCHKPKDDVHISNGSENNNGNACDGHAKRCTRRPDLKAISELLNSKKNLYSKKIGHLPGINVGHQFSSRAAMVAVGLHGQCLRGIDYTGESSKVEEFRSQKITLPVIQPKKREIMLPVAVSIVLSGQYEDDVDKSEEVEYTGEGGNDLLGNKCQVKDQVMCRGNLALKNNIDQGLPVRVIRGHKCGVGGHQRKIYTYDGLYKVDHYREERGASGFNVFKYHLTRITDQPKLVTNQVDFARKKVSKGHSELNGLVCTDISGGEEKIRIAATNVCDVPPIAPSGFKYVKSVEVAENVSIPPNAPGCNCKGKCTNAEKCSCARLNGNDFPYVHDDGGRLGEPRDVVFECGPNCCCGLSCLNRRSQQGLNYELEVYRTKDKGWAVRSRDFIPSGAPVCEYSGILRKSDELDNVSENDYIFDIDCLQTMRGIGGRERRFRNVSIPSSNNAKKRDDHISESGPEFCIDAGTSGNVARFINHSCEPNLYVQCVLSSHHDARLARVVLFAADNIFPMKELTYDYGYQLDSVVGPDGKIKEFPCYCGAANCRKRLY</sequence>